<keyword evidence="3" id="KW-1185">Reference proteome</keyword>
<organism evidence="2 3">
    <name type="scientific">Actinoplanes friuliensis DSM 7358</name>
    <dbReference type="NCBI Taxonomy" id="1246995"/>
    <lineage>
        <taxon>Bacteria</taxon>
        <taxon>Bacillati</taxon>
        <taxon>Actinomycetota</taxon>
        <taxon>Actinomycetes</taxon>
        <taxon>Micromonosporales</taxon>
        <taxon>Micromonosporaceae</taxon>
        <taxon>Actinoplanes</taxon>
    </lineage>
</organism>
<reference evidence="2 3" key="1">
    <citation type="journal article" date="2014" name="J. Biotechnol.">
        <title>Complete genome sequence of the actinobacterium Actinoplanes friuliensis HAG 010964, producer of the lipopeptide antibiotic friulimycin.</title>
        <authorList>
            <person name="Ruckert C."/>
            <person name="Szczepanowski R."/>
            <person name="Albersmeier A."/>
            <person name="Goesmann A."/>
            <person name="Fischer N."/>
            <person name="Steinkamper A."/>
            <person name="Puhler A."/>
            <person name="Biener R."/>
            <person name="Schwartz D."/>
            <person name="Kalinowski J."/>
        </authorList>
    </citation>
    <scope>NUCLEOTIDE SEQUENCE [LARGE SCALE GENOMIC DNA]</scope>
    <source>
        <strain evidence="2 3">DSM 7358</strain>
    </source>
</reference>
<feature type="transmembrane region" description="Helical" evidence="1">
    <location>
        <begin position="59"/>
        <end position="79"/>
    </location>
</feature>
<dbReference type="EMBL" id="CP006272">
    <property type="protein sequence ID" value="AGZ41135.1"/>
    <property type="molecule type" value="Genomic_DNA"/>
</dbReference>
<proteinExistence type="predicted"/>
<name>U5VZJ7_9ACTN</name>
<dbReference type="InterPro" id="IPR021401">
    <property type="entry name" value="DUF3040"/>
</dbReference>
<evidence type="ECO:0000313" key="3">
    <source>
        <dbReference type="Proteomes" id="UP000017746"/>
    </source>
</evidence>
<keyword evidence="1" id="KW-1133">Transmembrane helix</keyword>
<dbReference type="Pfam" id="PF11239">
    <property type="entry name" value="DUF3040"/>
    <property type="match status" value="1"/>
</dbReference>
<dbReference type="OrthoDB" id="3298695at2"/>
<dbReference type="AlphaFoldDB" id="U5VZJ7"/>
<gene>
    <name evidence="2" type="ORF">AFR_14265</name>
</gene>
<dbReference type="RefSeq" id="WP_023361194.1">
    <property type="nucleotide sequence ID" value="NC_022657.1"/>
</dbReference>
<evidence type="ECO:0008006" key="4">
    <source>
        <dbReference type="Google" id="ProtNLM"/>
    </source>
</evidence>
<accession>U5VZJ7</accession>
<dbReference type="STRING" id="1246995.AFR_14265"/>
<dbReference type="HOGENOM" id="CLU_2490800_0_0_11"/>
<evidence type="ECO:0000313" key="2">
    <source>
        <dbReference type="EMBL" id="AGZ41135.1"/>
    </source>
</evidence>
<feature type="transmembrane region" description="Helical" evidence="1">
    <location>
        <begin position="36"/>
        <end position="53"/>
    </location>
</feature>
<dbReference type="Proteomes" id="UP000017746">
    <property type="component" value="Chromosome"/>
</dbReference>
<sequence length="86" mass="9708">MGDDERLTLRAIEQNLIRTDPEFAARMRAPALDSPRFPWVTALCILTYIFVPIQALLFGWVSAVITLDVVAVVLAGILIRRRRRAS</sequence>
<protein>
    <recommendedName>
        <fullName evidence="4">DUF3040 domain-containing protein</fullName>
    </recommendedName>
</protein>
<dbReference type="PATRIC" id="fig|1246995.3.peg.2895"/>
<evidence type="ECO:0000256" key="1">
    <source>
        <dbReference type="SAM" id="Phobius"/>
    </source>
</evidence>
<keyword evidence="1" id="KW-0812">Transmembrane</keyword>
<keyword evidence="1" id="KW-0472">Membrane</keyword>
<dbReference type="KEGG" id="afs:AFR_14265"/>